<protein>
    <submittedName>
        <fullName evidence="1">Fimbrial protein</fullName>
    </submittedName>
</protein>
<reference evidence="1" key="1">
    <citation type="submission" date="2017-02" db="UniProtKB">
        <authorList>
            <consortium name="WormBaseParasite"/>
        </authorList>
    </citation>
    <scope>IDENTIFICATION</scope>
</reference>
<dbReference type="WBParaSite" id="BTMF_0000416801-mRNA-1">
    <property type="protein sequence ID" value="BTMF_0000416801-mRNA-1"/>
    <property type="gene ID" value="BTMF_0000416801"/>
</dbReference>
<dbReference type="AlphaFoldDB" id="A0A0R3QCT8"/>
<sequence length="33" mass="3797">LRNRYLVVKSGMLWTSFVVLAQNQICTRNIGSK</sequence>
<evidence type="ECO:0000313" key="1">
    <source>
        <dbReference type="WBParaSite" id="BTMF_0000416801-mRNA-1"/>
    </source>
</evidence>
<accession>A0A0R3QCT8</accession>
<organism evidence="1">
    <name type="scientific">Brugia timori</name>
    <dbReference type="NCBI Taxonomy" id="42155"/>
    <lineage>
        <taxon>Eukaryota</taxon>
        <taxon>Metazoa</taxon>
        <taxon>Ecdysozoa</taxon>
        <taxon>Nematoda</taxon>
        <taxon>Chromadorea</taxon>
        <taxon>Rhabditida</taxon>
        <taxon>Spirurina</taxon>
        <taxon>Spiruromorpha</taxon>
        <taxon>Filarioidea</taxon>
        <taxon>Onchocercidae</taxon>
        <taxon>Brugia</taxon>
    </lineage>
</organism>
<proteinExistence type="predicted"/>
<name>A0A0R3QCT8_9BILA</name>